<keyword evidence="4" id="KW-1185">Reference proteome</keyword>
<dbReference type="RefSeq" id="WP_207418968.1">
    <property type="nucleotide sequence ID" value="NZ_CP061177.1"/>
</dbReference>
<sequence length="99" mass="10277">MGFRAATTFALLGALAVAGASNAALAANGPRTTHHRAPMAQSSDNSVTEQLNAQSLARAQGGENSPAPGPDTTSNLNRMSDHRAMEGRNTGSRPMMPFR</sequence>
<evidence type="ECO:0000256" key="1">
    <source>
        <dbReference type="SAM" id="MobiDB-lite"/>
    </source>
</evidence>
<feature type="signal peptide" evidence="2">
    <location>
        <begin position="1"/>
        <end position="26"/>
    </location>
</feature>
<feature type="region of interest" description="Disordered" evidence="1">
    <location>
        <begin position="28"/>
        <end position="99"/>
    </location>
</feature>
<feature type="chain" id="PRO_5046738470" evidence="2">
    <location>
        <begin position="27"/>
        <end position="99"/>
    </location>
</feature>
<evidence type="ECO:0000313" key="3">
    <source>
        <dbReference type="EMBL" id="MBO1080791.1"/>
    </source>
</evidence>
<accession>A0ABS3KTK4</accession>
<evidence type="ECO:0000313" key="4">
    <source>
        <dbReference type="Proteomes" id="UP001518989"/>
    </source>
</evidence>
<dbReference type="Proteomes" id="UP001518989">
    <property type="component" value="Unassembled WGS sequence"/>
</dbReference>
<reference evidence="3 4" key="1">
    <citation type="submission" date="2020-09" db="EMBL/GenBank/DDBJ databases">
        <title>Roseomonas.</title>
        <authorList>
            <person name="Zhu W."/>
        </authorList>
    </citation>
    <scope>NUCLEOTIDE SEQUENCE [LARGE SCALE GENOMIC DNA]</scope>
    <source>
        <strain evidence="3 4">573</strain>
    </source>
</reference>
<organism evidence="3 4">
    <name type="scientific">Roseomonas haemaphysalidis</name>
    <dbReference type="NCBI Taxonomy" id="2768162"/>
    <lineage>
        <taxon>Bacteria</taxon>
        <taxon>Pseudomonadati</taxon>
        <taxon>Pseudomonadota</taxon>
        <taxon>Alphaproteobacteria</taxon>
        <taxon>Acetobacterales</taxon>
        <taxon>Roseomonadaceae</taxon>
        <taxon>Roseomonas</taxon>
    </lineage>
</organism>
<name>A0ABS3KTK4_9PROT</name>
<proteinExistence type="predicted"/>
<dbReference type="EMBL" id="JACTNG010000010">
    <property type="protein sequence ID" value="MBO1080791.1"/>
    <property type="molecule type" value="Genomic_DNA"/>
</dbReference>
<comment type="caution">
    <text evidence="3">The sequence shown here is derived from an EMBL/GenBank/DDBJ whole genome shotgun (WGS) entry which is preliminary data.</text>
</comment>
<keyword evidence="2" id="KW-0732">Signal</keyword>
<protein>
    <submittedName>
        <fullName evidence="3">Uncharacterized protein</fullName>
    </submittedName>
</protein>
<evidence type="ECO:0000256" key="2">
    <source>
        <dbReference type="SAM" id="SignalP"/>
    </source>
</evidence>
<gene>
    <name evidence="3" type="ORF">IAI61_17240</name>
</gene>
<feature type="compositionally biased region" description="Polar residues" evidence="1">
    <location>
        <begin position="40"/>
        <end position="57"/>
    </location>
</feature>